<dbReference type="RefSeq" id="WP_069114845.1">
    <property type="nucleotide sequence ID" value="NZ_FNUC01000003.1"/>
</dbReference>
<name>A0A1H5MZP1_9ACTN</name>
<accession>A0A1H5MZP1</accession>
<keyword evidence="2" id="KW-1185">Reference proteome</keyword>
<protein>
    <submittedName>
        <fullName evidence="1">Uncharacterized protein</fullName>
    </submittedName>
</protein>
<dbReference type="EMBL" id="FNUC01000003">
    <property type="protein sequence ID" value="SEE94177.1"/>
    <property type="molecule type" value="Genomic_DNA"/>
</dbReference>
<organism evidence="1 2">
    <name type="scientific">Jiangella alba</name>
    <dbReference type="NCBI Taxonomy" id="561176"/>
    <lineage>
        <taxon>Bacteria</taxon>
        <taxon>Bacillati</taxon>
        <taxon>Actinomycetota</taxon>
        <taxon>Actinomycetes</taxon>
        <taxon>Jiangellales</taxon>
        <taxon>Jiangellaceae</taxon>
        <taxon>Jiangella</taxon>
    </lineage>
</organism>
<proteinExistence type="predicted"/>
<gene>
    <name evidence="1" type="ORF">SAMN04488561_3529</name>
</gene>
<dbReference type="Proteomes" id="UP000181980">
    <property type="component" value="Unassembled WGS sequence"/>
</dbReference>
<evidence type="ECO:0000313" key="1">
    <source>
        <dbReference type="EMBL" id="SEE94177.1"/>
    </source>
</evidence>
<dbReference type="AlphaFoldDB" id="A0A1H5MZP1"/>
<evidence type="ECO:0000313" key="2">
    <source>
        <dbReference type="Proteomes" id="UP000181980"/>
    </source>
</evidence>
<sequence length="80" mass="9012">MNVAELQALFDAEQIDPDSYSLDGGTPTEAYVLEQMPSGWAVYYAERGLRTAEMAFESESEACDQLRTLVLSDPTTRRFR</sequence>
<dbReference type="OrthoDB" id="5196941at2"/>
<reference evidence="2" key="1">
    <citation type="submission" date="2016-10" db="EMBL/GenBank/DDBJ databases">
        <authorList>
            <person name="Varghese N."/>
            <person name="Submissions S."/>
        </authorList>
    </citation>
    <scope>NUCLEOTIDE SEQUENCE [LARGE SCALE GENOMIC DNA]</scope>
    <source>
        <strain evidence="2">DSM 45237</strain>
    </source>
</reference>